<keyword evidence="9 16" id="KW-0028">Amino-acid biosynthesis</keyword>
<keyword evidence="13 16" id="KW-0067">ATP-binding</keyword>
<dbReference type="EMBL" id="CP009933">
    <property type="protein sequence ID" value="AKA70033.1"/>
    <property type="molecule type" value="Genomic_DNA"/>
</dbReference>
<comment type="function">
    <text evidence="15 16">Catalyzes the condensation of ATP and 5-phosphoribose 1-diphosphate to form N'-(5'-phosphoribosyl)-ATP (PR-ATP). Has a crucial role in the pathway because the rate of histidine biosynthesis seems to be controlled primarily by regulation of HisG enzymatic activity.</text>
</comment>
<dbReference type="GO" id="GO:0003879">
    <property type="term" value="F:ATP phosphoribosyltransferase activity"/>
    <property type="evidence" value="ECO:0007669"/>
    <property type="project" value="UniProtKB-UniRule"/>
</dbReference>
<evidence type="ECO:0000256" key="8">
    <source>
        <dbReference type="ARBA" id="ARBA00022490"/>
    </source>
</evidence>
<comment type="subunit">
    <text evidence="5 16">Heteromultimer composed of HisG and HisZ subunits.</text>
</comment>
<comment type="catalytic activity">
    <reaction evidence="1 16">
        <text>1-(5-phospho-beta-D-ribosyl)-ATP + diphosphate = 5-phospho-alpha-D-ribose 1-diphosphate + ATP</text>
        <dbReference type="Rhea" id="RHEA:18473"/>
        <dbReference type="ChEBI" id="CHEBI:30616"/>
        <dbReference type="ChEBI" id="CHEBI:33019"/>
        <dbReference type="ChEBI" id="CHEBI:58017"/>
        <dbReference type="ChEBI" id="CHEBI:73183"/>
        <dbReference type="EC" id="2.4.2.17"/>
    </reaction>
</comment>
<accession>A0A0E3K1I8</accession>
<dbReference type="RefSeq" id="WP_029161391.1">
    <property type="nucleotide sequence ID" value="NZ_CP009933.1"/>
</dbReference>
<keyword evidence="12 16" id="KW-0547">Nucleotide-binding</keyword>
<dbReference type="PANTHER" id="PTHR21403:SF8">
    <property type="entry name" value="ATP PHOSPHORIBOSYLTRANSFERASE"/>
    <property type="match status" value="1"/>
</dbReference>
<protein>
    <recommendedName>
        <fullName evidence="7 16">ATP phosphoribosyltransferase</fullName>
        <shortName evidence="16">ATP-PRT</shortName>
        <shortName evidence="16">ATP-PRTase</shortName>
        <ecNumber evidence="6 16">2.4.2.17</ecNumber>
    </recommendedName>
</protein>
<dbReference type="InterPro" id="IPR018198">
    <property type="entry name" value="ATP_PRibTrfase_CS"/>
</dbReference>
<dbReference type="GO" id="GO:0000105">
    <property type="term" value="P:L-histidine biosynthetic process"/>
    <property type="evidence" value="ECO:0007669"/>
    <property type="project" value="UniProtKB-UniRule"/>
</dbReference>
<evidence type="ECO:0000256" key="7">
    <source>
        <dbReference type="ARBA" id="ARBA00020998"/>
    </source>
</evidence>
<evidence type="ECO:0000256" key="10">
    <source>
        <dbReference type="ARBA" id="ARBA00022676"/>
    </source>
</evidence>
<dbReference type="InterPro" id="IPR001348">
    <property type="entry name" value="ATP_PRibTrfase_HisG"/>
</dbReference>
<evidence type="ECO:0000259" key="17">
    <source>
        <dbReference type="Pfam" id="PF01634"/>
    </source>
</evidence>
<organism evidence="18 19">
    <name type="scientific">Clostridium scatologenes</name>
    <dbReference type="NCBI Taxonomy" id="1548"/>
    <lineage>
        <taxon>Bacteria</taxon>
        <taxon>Bacillati</taxon>
        <taxon>Bacillota</taxon>
        <taxon>Clostridia</taxon>
        <taxon>Eubacteriales</taxon>
        <taxon>Clostridiaceae</taxon>
        <taxon>Clostridium</taxon>
    </lineage>
</organism>
<keyword evidence="10 16" id="KW-0328">Glycosyltransferase</keyword>
<comment type="similarity">
    <text evidence="4 16">Belongs to the ATP phosphoribosyltransferase family. Short subfamily.</text>
</comment>
<proteinExistence type="inferred from homology"/>
<evidence type="ECO:0000256" key="14">
    <source>
        <dbReference type="ARBA" id="ARBA00023102"/>
    </source>
</evidence>
<dbReference type="Proteomes" id="UP000033115">
    <property type="component" value="Chromosome"/>
</dbReference>
<dbReference type="KEGG" id="csq:CSCA_2908"/>
<dbReference type="UniPathway" id="UPA00031">
    <property type="reaction ID" value="UER00006"/>
</dbReference>
<dbReference type="PROSITE" id="PS01316">
    <property type="entry name" value="ATP_P_PHORIBOSYLTR"/>
    <property type="match status" value="1"/>
</dbReference>
<dbReference type="CDD" id="cd13595">
    <property type="entry name" value="PBP2_HisGs"/>
    <property type="match status" value="1"/>
</dbReference>
<evidence type="ECO:0000256" key="5">
    <source>
        <dbReference type="ARBA" id="ARBA00011496"/>
    </source>
</evidence>
<evidence type="ECO:0000256" key="2">
    <source>
        <dbReference type="ARBA" id="ARBA00004496"/>
    </source>
</evidence>
<dbReference type="EC" id="2.4.2.17" evidence="6 16"/>
<evidence type="ECO:0000256" key="3">
    <source>
        <dbReference type="ARBA" id="ARBA00004667"/>
    </source>
</evidence>
<dbReference type="GO" id="GO:0005524">
    <property type="term" value="F:ATP binding"/>
    <property type="evidence" value="ECO:0007669"/>
    <property type="project" value="UniProtKB-KW"/>
</dbReference>
<evidence type="ECO:0000256" key="11">
    <source>
        <dbReference type="ARBA" id="ARBA00022679"/>
    </source>
</evidence>
<keyword evidence="8 16" id="KW-0963">Cytoplasm</keyword>
<dbReference type="STRING" id="1548.CSCA_2908"/>
<dbReference type="FunFam" id="3.40.190.10:FF:000011">
    <property type="entry name" value="ATP phosphoribosyltransferase"/>
    <property type="match status" value="1"/>
</dbReference>
<dbReference type="FunFam" id="3.40.190.10:FF:000008">
    <property type="entry name" value="ATP phosphoribosyltransferase"/>
    <property type="match status" value="1"/>
</dbReference>
<comment type="subcellular location">
    <subcellularLocation>
        <location evidence="2 16">Cytoplasm</location>
    </subcellularLocation>
</comment>
<keyword evidence="14 16" id="KW-0368">Histidine biosynthesis</keyword>
<sequence length="220" mass="24844">MVNRKTIKIALTKGRIEKCAVDIFHRSGIDCSDLMNKGRKLIFHNDKFNIDFVLVKAPDVLTYVEHGVVDIGIVGKDTLLEQNRNFYEVLDLKFGKCKFAVAGPKNSNFYEGYNRKKIATKYPNVARNYFRKMGQDVEIIKIEGSVELAPILGLADAIVDIVETGNTLKENGLVVYEDICSISARLVVNIASMKMKKEEIQEIVELLQTEMKLGELVLEQ</sequence>
<keyword evidence="19" id="KW-1185">Reference proteome</keyword>
<evidence type="ECO:0000256" key="1">
    <source>
        <dbReference type="ARBA" id="ARBA00000915"/>
    </source>
</evidence>
<evidence type="ECO:0000313" key="19">
    <source>
        <dbReference type="Proteomes" id="UP000033115"/>
    </source>
</evidence>
<gene>
    <name evidence="16" type="primary">hisG</name>
    <name evidence="18" type="ORF">CSCA_2908</name>
</gene>
<dbReference type="PANTHER" id="PTHR21403">
    <property type="entry name" value="ATP PHOSPHORIBOSYLTRANSFERASE ATP-PRTASE"/>
    <property type="match status" value="1"/>
</dbReference>
<dbReference type="NCBIfam" id="TIGR00070">
    <property type="entry name" value="hisG"/>
    <property type="match status" value="1"/>
</dbReference>
<dbReference type="HOGENOM" id="CLU_038115_2_0_9"/>
<dbReference type="AlphaFoldDB" id="A0A0E3K1I8"/>
<reference evidence="18 19" key="1">
    <citation type="journal article" date="2015" name="J. Biotechnol.">
        <title>Complete genome sequence of a malodorant-producing acetogen, Clostridium scatologenes ATCC 25775(T).</title>
        <authorList>
            <person name="Zhu Z."/>
            <person name="Guo T."/>
            <person name="Zheng H."/>
            <person name="Song T."/>
            <person name="Ouyang P."/>
            <person name="Xie J."/>
        </authorList>
    </citation>
    <scope>NUCLEOTIDE SEQUENCE [LARGE SCALE GENOMIC DNA]</scope>
    <source>
        <strain evidence="18 19">ATCC 25775</strain>
    </source>
</reference>
<evidence type="ECO:0000256" key="13">
    <source>
        <dbReference type="ARBA" id="ARBA00022840"/>
    </source>
</evidence>
<feature type="domain" description="ATP phosphoribosyltransferase catalytic" evidence="17">
    <location>
        <begin position="56"/>
        <end position="208"/>
    </location>
</feature>
<evidence type="ECO:0000256" key="16">
    <source>
        <dbReference type="HAMAP-Rule" id="MF_01018"/>
    </source>
</evidence>
<keyword evidence="11 16" id="KW-0808">Transferase</keyword>
<dbReference type="Pfam" id="PF01634">
    <property type="entry name" value="HisG"/>
    <property type="match status" value="1"/>
</dbReference>
<evidence type="ECO:0000256" key="12">
    <source>
        <dbReference type="ARBA" id="ARBA00022741"/>
    </source>
</evidence>
<evidence type="ECO:0000256" key="6">
    <source>
        <dbReference type="ARBA" id="ARBA00011946"/>
    </source>
</evidence>
<dbReference type="InterPro" id="IPR024893">
    <property type="entry name" value="ATP_PRibTrfase_HisG_short"/>
</dbReference>
<name>A0A0E3K1I8_CLOSL</name>
<comment type="domain">
    <text evidence="16">Lacks the C-terminal regulatory region which is replaced by HisZ.</text>
</comment>
<dbReference type="Gene3D" id="3.40.190.10">
    <property type="entry name" value="Periplasmic binding protein-like II"/>
    <property type="match status" value="2"/>
</dbReference>
<dbReference type="InterPro" id="IPR013820">
    <property type="entry name" value="ATP_PRibTrfase_cat"/>
</dbReference>
<dbReference type="GO" id="GO:0005737">
    <property type="term" value="C:cytoplasm"/>
    <property type="evidence" value="ECO:0007669"/>
    <property type="project" value="UniProtKB-SubCell"/>
</dbReference>
<dbReference type="HAMAP" id="MF_01018">
    <property type="entry name" value="HisG_Short"/>
    <property type="match status" value="1"/>
</dbReference>
<evidence type="ECO:0000256" key="15">
    <source>
        <dbReference type="ARBA" id="ARBA00024861"/>
    </source>
</evidence>
<evidence type="ECO:0000256" key="4">
    <source>
        <dbReference type="ARBA" id="ARBA00009489"/>
    </source>
</evidence>
<dbReference type="SUPFAM" id="SSF53850">
    <property type="entry name" value="Periplasmic binding protein-like II"/>
    <property type="match status" value="1"/>
</dbReference>
<comment type="pathway">
    <text evidence="3 16">Amino-acid biosynthesis; L-histidine biosynthesis; L-histidine from 5-phospho-alpha-D-ribose 1-diphosphate: step 1/9.</text>
</comment>
<evidence type="ECO:0000313" key="18">
    <source>
        <dbReference type="EMBL" id="AKA70033.1"/>
    </source>
</evidence>
<evidence type="ECO:0000256" key="9">
    <source>
        <dbReference type="ARBA" id="ARBA00022605"/>
    </source>
</evidence>